<evidence type="ECO:0000259" key="6">
    <source>
        <dbReference type="Pfam" id="PF02897"/>
    </source>
</evidence>
<feature type="domain" description="Peptidase S9 prolyl oligopeptidase catalytic" evidence="5">
    <location>
        <begin position="470"/>
        <end position="683"/>
    </location>
</feature>
<reference evidence="8" key="1">
    <citation type="submission" date="2016-10" db="EMBL/GenBank/DDBJ databases">
        <authorList>
            <person name="Varghese N."/>
            <person name="Submissions S."/>
        </authorList>
    </citation>
    <scope>NUCLEOTIDE SEQUENCE [LARGE SCALE GENOMIC DNA]</scope>
    <source>
        <strain evidence="8">CGMCC 4.6609</strain>
    </source>
</reference>
<dbReference type="SUPFAM" id="SSF50993">
    <property type="entry name" value="Peptidase/esterase 'gauge' domain"/>
    <property type="match status" value="1"/>
</dbReference>
<gene>
    <name evidence="7" type="ORF">SAMN05421507_13225</name>
</gene>
<dbReference type="RefSeq" id="WP_218130562.1">
    <property type="nucleotide sequence ID" value="NZ_FNIX01000032.1"/>
</dbReference>
<dbReference type="Gene3D" id="2.130.10.120">
    <property type="entry name" value="Prolyl oligopeptidase, N-terminal domain"/>
    <property type="match status" value="1"/>
</dbReference>
<name>A0A1H0X3U4_9PSEU</name>
<comment type="similarity">
    <text evidence="1">Belongs to the peptidase S9A family.</text>
</comment>
<evidence type="ECO:0000256" key="4">
    <source>
        <dbReference type="ARBA" id="ARBA00022825"/>
    </source>
</evidence>
<dbReference type="GO" id="GO:0006508">
    <property type="term" value="P:proteolysis"/>
    <property type="evidence" value="ECO:0007669"/>
    <property type="project" value="UniProtKB-KW"/>
</dbReference>
<dbReference type="AlphaFoldDB" id="A0A1H0X3U4"/>
<dbReference type="Pfam" id="PF00326">
    <property type="entry name" value="Peptidase_S9"/>
    <property type="match status" value="1"/>
</dbReference>
<evidence type="ECO:0000256" key="2">
    <source>
        <dbReference type="ARBA" id="ARBA00022670"/>
    </source>
</evidence>
<keyword evidence="2" id="KW-0645">Protease</keyword>
<keyword evidence="3" id="KW-0378">Hydrolase</keyword>
<dbReference type="EMBL" id="FNIX01000032">
    <property type="protein sequence ID" value="SDP97560.1"/>
    <property type="molecule type" value="Genomic_DNA"/>
</dbReference>
<dbReference type="PANTHER" id="PTHR11757">
    <property type="entry name" value="PROTEASE FAMILY S9A OLIGOPEPTIDASE"/>
    <property type="match status" value="1"/>
</dbReference>
<dbReference type="InterPro" id="IPR001375">
    <property type="entry name" value="Peptidase_S9_cat"/>
</dbReference>
<dbReference type="Gene3D" id="3.40.50.1820">
    <property type="entry name" value="alpha/beta hydrolase"/>
    <property type="match status" value="1"/>
</dbReference>
<sequence length="685" mass="75470">MKPPVTKREARERKWHGDLVIDPYHWLADEHREEDVLAHVHAENRYAEECTAGQEELRAEILQEVKKRSAETDLSVPVRVGDWSYFTRTEQDAQLPTHCRVAADGPCEQVVLDENELAAEHDHLAIGVFDVSPDGSRLAYSIDITGNERFTLRIRDLASGKDLPDEIPGTFYGSAWSLDASVLFYVRADEAWRAHQVWRHVVGTAPELDTVVFEEPDDRFHVGVGLTRSRRFVEIVAESRTTSEAWLIDAGDPAGAPKVVVPRRHGVQYGVEHWAHPADQARDLLLVLHNTDGKQNLELAVAGIDRPDVWTPLLPHCDDVRLESVDVFAGHFVVAFRRDGFTGLAVHAVEDGTPSAGGRKIETGEVLRTLEAGQNPEYHATTFRFTCTSLITPDALFEYDTASGETRLLKQQEVPGHTPGDYEQHRIWATAEDGTRVPMSVAFRRGTSRDGTSPALMFGYGAYGTSLDPAFSVARLSLLDRGFVFAVAHVRGGGELGGHWHEQGRLLAKRNSFTDFVACARHLVADGWTSADRLVVRGDSVGGLLVGAAANIAPDAFRGVVTDVPFTDVLNTMLDPALPLTATEREEWGDPADSAEAYAYLKSYSPYENVAARPYPAVLATTSLTDARVGCHEAAKWIARLRATATSGEFLLRTELTGGHTGPGGRYDEWLGEAYRIAWIVQTAT</sequence>
<evidence type="ECO:0000259" key="5">
    <source>
        <dbReference type="Pfam" id="PF00326"/>
    </source>
</evidence>
<dbReference type="InterPro" id="IPR029058">
    <property type="entry name" value="AB_hydrolase_fold"/>
</dbReference>
<dbReference type="SUPFAM" id="SSF53474">
    <property type="entry name" value="alpha/beta-Hydrolases"/>
    <property type="match status" value="1"/>
</dbReference>
<dbReference type="InterPro" id="IPR023302">
    <property type="entry name" value="Pept_S9A_N"/>
</dbReference>
<keyword evidence="4" id="KW-0720">Serine protease</keyword>
<dbReference type="GO" id="GO:0004252">
    <property type="term" value="F:serine-type endopeptidase activity"/>
    <property type="evidence" value="ECO:0007669"/>
    <property type="project" value="InterPro"/>
</dbReference>
<dbReference type="InterPro" id="IPR051543">
    <property type="entry name" value="Serine_Peptidase_S9A"/>
</dbReference>
<dbReference type="Pfam" id="PF02897">
    <property type="entry name" value="Peptidase_S9_N"/>
    <property type="match status" value="1"/>
</dbReference>
<evidence type="ECO:0000313" key="7">
    <source>
        <dbReference type="EMBL" id="SDP97560.1"/>
    </source>
</evidence>
<evidence type="ECO:0000256" key="1">
    <source>
        <dbReference type="ARBA" id="ARBA00005228"/>
    </source>
</evidence>
<dbReference type="InterPro" id="IPR002470">
    <property type="entry name" value="Peptidase_S9A"/>
</dbReference>
<dbReference type="PANTHER" id="PTHR11757:SF19">
    <property type="entry name" value="PROLYL ENDOPEPTIDASE-LIKE"/>
    <property type="match status" value="1"/>
</dbReference>
<accession>A0A1H0X3U4</accession>
<evidence type="ECO:0000313" key="8">
    <source>
        <dbReference type="Proteomes" id="UP000199691"/>
    </source>
</evidence>
<proteinExistence type="inferred from homology"/>
<dbReference type="PRINTS" id="PR00862">
    <property type="entry name" value="PROLIGOPTASE"/>
</dbReference>
<evidence type="ECO:0000256" key="3">
    <source>
        <dbReference type="ARBA" id="ARBA00022801"/>
    </source>
</evidence>
<dbReference type="STRING" id="641025.SAMN05421507_13225"/>
<keyword evidence="8" id="KW-1185">Reference proteome</keyword>
<feature type="domain" description="Peptidase S9A N-terminal" evidence="6">
    <location>
        <begin position="3"/>
        <end position="412"/>
    </location>
</feature>
<dbReference type="Proteomes" id="UP000199691">
    <property type="component" value="Unassembled WGS sequence"/>
</dbReference>
<protein>
    <submittedName>
        <fullName evidence="7">Oligopeptidase B</fullName>
    </submittedName>
</protein>
<organism evidence="7 8">
    <name type="scientific">Lentzea jiangxiensis</name>
    <dbReference type="NCBI Taxonomy" id="641025"/>
    <lineage>
        <taxon>Bacteria</taxon>
        <taxon>Bacillati</taxon>
        <taxon>Actinomycetota</taxon>
        <taxon>Actinomycetes</taxon>
        <taxon>Pseudonocardiales</taxon>
        <taxon>Pseudonocardiaceae</taxon>
        <taxon>Lentzea</taxon>
    </lineage>
</organism>